<proteinExistence type="predicted"/>
<accession>A0A0L9VS15</accession>
<name>A0A0L9VS15_PHAAN</name>
<evidence type="ECO:0000313" key="2">
    <source>
        <dbReference type="Proteomes" id="UP000053144"/>
    </source>
</evidence>
<evidence type="ECO:0000313" key="1">
    <source>
        <dbReference type="EMBL" id="KOM57743.1"/>
    </source>
</evidence>
<dbReference type="Proteomes" id="UP000053144">
    <property type="component" value="Chromosome 11"/>
</dbReference>
<protein>
    <submittedName>
        <fullName evidence="1">Uncharacterized protein</fullName>
    </submittedName>
</protein>
<dbReference type="AlphaFoldDB" id="A0A0L9VS15"/>
<sequence length="84" mass="9378">MGIEKKWCAVTAHNEFAEWMEESRQTADHISHNSRSCHKRSPAITQEILHGLGAAANHPAFTLHTDMEAKAEAHTRSSQTLNSK</sequence>
<reference evidence="2" key="1">
    <citation type="journal article" date="2015" name="Proc. Natl. Acad. Sci. U.S.A.">
        <title>Genome sequencing of adzuki bean (Vigna angularis) provides insight into high starch and low fat accumulation and domestication.</title>
        <authorList>
            <person name="Yang K."/>
            <person name="Tian Z."/>
            <person name="Chen C."/>
            <person name="Luo L."/>
            <person name="Zhao B."/>
            <person name="Wang Z."/>
            <person name="Yu L."/>
            <person name="Li Y."/>
            <person name="Sun Y."/>
            <person name="Li W."/>
            <person name="Chen Y."/>
            <person name="Li Y."/>
            <person name="Zhang Y."/>
            <person name="Ai D."/>
            <person name="Zhao J."/>
            <person name="Shang C."/>
            <person name="Ma Y."/>
            <person name="Wu B."/>
            <person name="Wang M."/>
            <person name="Gao L."/>
            <person name="Sun D."/>
            <person name="Zhang P."/>
            <person name="Guo F."/>
            <person name="Wang W."/>
            <person name="Li Y."/>
            <person name="Wang J."/>
            <person name="Varshney R.K."/>
            <person name="Wang J."/>
            <person name="Ling H.Q."/>
            <person name="Wan P."/>
        </authorList>
    </citation>
    <scope>NUCLEOTIDE SEQUENCE</scope>
    <source>
        <strain evidence="2">cv. Jingnong 6</strain>
    </source>
</reference>
<dbReference type="Gramene" id="KOM57743">
    <property type="protein sequence ID" value="KOM57743"/>
    <property type="gene ID" value="LR48_Vigan11g077600"/>
</dbReference>
<organism evidence="1 2">
    <name type="scientific">Phaseolus angularis</name>
    <name type="common">Azuki bean</name>
    <name type="synonym">Vigna angularis</name>
    <dbReference type="NCBI Taxonomy" id="3914"/>
    <lineage>
        <taxon>Eukaryota</taxon>
        <taxon>Viridiplantae</taxon>
        <taxon>Streptophyta</taxon>
        <taxon>Embryophyta</taxon>
        <taxon>Tracheophyta</taxon>
        <taxon>Spermatophyta</taxon>
        <taxon>Magnoliopsida</taxon>
        <taxon>eudicotyledons</taxon>
        <taxon>Gunneridae</taxon>
        <taxon>Pentapetalae</taxon>
        <taxon>rosids</taxon>
        <taxon>fabids</taxon>
        <taxon>Fabales</taxon>
        <taxon>Fabaceae</taxon>
        <taxon>Papilionoideae</taxon>
        <taxon>50 kb inversion clade</taxon>
        <taxon>NPAAA clade</taxon>
        <taxon>indigoferoid/millettioid clade</taxon>
        <taxon>Phaseoleae</taxon>
        <taxon>Vigna</taxon>
    </lineage>
</organism>
<gene>
    <name evidence="1" type="ORF">LR48_Vigan11g077600</name>
</gene>
<dbReference type="EMBL" id="CM003381">
    <property type="protein sequence ID" value="KOM57743.1"/>
    <property type="molecule type" value="Genomic_DNA"/>
</dbReference>